<organism evidence="2">
    <name type="scientific">Paramoeba aestuarina</name>
    <dbReference type="NCBI Taxonomy" id="180227"/>
    <lineage>
        <taxon>Eukaryota</taxon>
        <taxon>Amoebozoa</taxon>
        <taxon>Discosea</taxon>
        <taxon>Flabellinia</taxon>
        <taxon>Dactylopodida</taxon>
        <taxon>Paramoebidae</taxon>
        <taxon>Paramoeba</taxon>
    </lineage>
</organism>
<feature type="region of interest" description="Disordered" evidence="1">
    <location>
        <begin position="99"/>
        <end position="188"/>
    </location>
</feature>
<accession>A0A7S4NKL4</accession>
<name>A0A7S4NKL4_9EUKA</name>
<evidence type="ECO:0000313" key="2">
    <source>
        <dbReference type="EMBL" id="CAE2294275.1"/>
    </source>
</evidence>
<feature type="compositionally biased region" description="Basic and acidic residues" evidence="1">
    <location>
        <begin position="116"/>
        <end position="155"/>
    </location>
</feature>
<dbReference type="AlphaFoldDB" id="A0A7S4NKL4"/>
<sequence>MGIEKKWVSWWVSNHFSFHKDCAFCHPQKLDSLTTIKFSCSQILELLIISKKIKKKLATFRQEVLSLHPSFYPSPTSSSSSSPSPHFLYRSSYSFSSPVLSFPLACPSNRKRKRGRESEGESKEERESERESEEERKSEREGKEQGERESARKSEEESDAEMEEWGESEEENERDGESEESEERVKRE</sequence>
<proteinExistence type="predicted"/>
<reference evidence="2" key="1">
    <citation type="submission" date="2021-01" db="EMBL/GenBank/DDBJ databases">
        <authorList>
            <person name="Corre E."/>
            <person name="Pelletier E."/>
            <person name="Niang G."/>
            <person name="Scheremetjew M."/>
            <person name="Finn R."/>
            <person name="Kale V."/>
            <person name="Holt S."/>
            <person name="Cochrane G."/>
            <person name="Meng A."/>
            <person name="Brown T."/>
            <person name="Cohen L."/>
        </authorList>
    </citation>
    <scope>NUCLEOTIDE SEQUENCE</scope>
    <source>
        <strain evidence="2">SoJaBio B1-5/56/2</strain>
    </source>
</reference>
<gene>
    <name evidence="2" type="ORF">NAES01612_LOCUS6557</name>
</gene>
<protein>
    <submittedName>
        <fullName evidence="2">Uncharacterized protein</fullName>
    </submittedName>
</protein>
<evidence type="ECO:0000256" key="1">
    <source>
        <dbReference type="SAM" id="MobiDB-lite"/>
    </source>
</evidence>
<dbReference type="EMBL" id="HBKR01009849">
    <property type="protein sequence ID" value="CAE2294275.1"/>
    <property type="molecule type" value="Transcribed_RNA"/>
</dbReference>
<feature type="compositionally biased region" description="Acidic residues" evidence="1">
    <location>
        <begin position="156"/>
        <end position="182"/>
    </location>
</feature>